<feature type="transmembrane region" description="Helical" evidence="1">
    <location>
        <begin position="229"/>
        <end position="249"/>
    </location>
</feature>
<gene>
    <name evidence="3" type="ORF">SAMN02910377_00352</name>
</gene>
<dbReference type="GO" id="GO:0016747">
    <property type="term" value="F:acyltransferase activity, transferring groups other than amino-acyl groups"/>
    <property type="evidence" value="ECO:0007669"/>
    <property type="project" value="InterPro"/>
</dbReference>
<dbReference type="GO" id="GO:0016020">
    <property type="term" value="C:membrane"/>
    <property type="evidence" value="ECO:0007669"/>
    <property type="project" value="TreeGrafter"/>
</dbReference>
<dbReference type="PANTHER" id="PTHR23028:SF53">
    <property type="entry name" value="ACYL_TRANSF_3 DOMAIN-CONTAINING PROTEIN"/>
    <property type="match status" value="1"/>
</dbReference>
<feature type="transmembrane region" description="Helical" evidence="1">
    <location>
        <begin position="200"/>
        <end position="217"/>
    </location>
</feature>
<reference evidence="4" key="1">
    <citation type="submission" date="2016-10" db="EMBL/GenBank/DDBJ databases">
        <authorList>
            <person name="Varghese N."/>
        </authorList>
    </citation>
    <scope>NUCLEOTIDE SEQUENCE [LARGE SCALE GENOMIC DNA]</scope>
    <source>
        <strain evidence="4">ACV-9</strain>
    </source>
</reference>
<feature type="transmembrane region" description="Helical" evidence="1">
    <location>
        <begin position="144"/>
        <end position="161"/>
    </location>
</feature>
<evidence type="ECO:0000256" key="1">
    <source>
        <dbReference type="SAM" id="Phobius"/>
    </source>
</evidence>
<dbReference type="PANTHER" id="PTHR23028">
    <property type="entry name" value="ACETYLTRANSFERASE"/>
    <property type="match status" value="1"/>
</dbReference>
<keyword evidence="3" id="KW-0808">Transferase</keyword>
<feature type="transmembrane region" description="Helical" evidence="1">
    <location>
        <begin position="173"/>
        <end position="194"/>
    </location>
</feature>
<keyword evidence="1" id="KW-0472">Membrane</keyword>
<dbReference type="Proteomes" id="UP000182321">
    <property type="component" value="Unassembled WGS sequence"/>
</dbReference>
<feature type="transmembrane region" description="Helical" evidence="1">
    <location>
        <begin position="329"/>
        <end position="350"/>
    </location>
</feature>
<feature type="domain" description="Acyltransferase 3" evidence="2">
    <location>
        <begin position="6"/>
        <end position="346"/>
    </location>
</feature>
<dbReference type="AlphaFoldDB" id="A0A1H7F9B8"/>
<keyword evidence="3" id="KW-0378">Hydrolase</keyword>
<feature type="transmembrane region" description="Helical" evidence="1">
    <location>
        <begin position="261"/>
        <end position="282"/>
    </location>
</feature>
<keyword evidence="1" id="KW-1133">Transmembrane helix</keyword>
<sequence>MKKERIYSLDALKGVACLIIAFLWHYQNVQPAGLGEPLQQYFGFFYRYGKYFVELFFMISGFTMAYCYKEKIDDGLSFYDYLVKRIKHLYPLFYLTLLYMAVMQMAYYQLAGKFFVYKVSVWHFILNVFCVQTGWFNTDQSFNGPAWCISVEIFLYILFYITTYFSKRDNNKYILLTITSVFIGGAIIYGGLNYPIINSPMARGVAAFFVGVLLNEFETKWEDESKAKIADRISIILMGIGLILIVSPLNIERLFENDVSFQLSLIIVFFPMLIVSAINCVWLRRFLEIKPLKIIGTVSLEVYLLHTPVQITIKTIDKLLGLHIDYLNIYMWIGYITITMLIVMVVKHFSGRLNKRNYFRDTLVATIFFCVILVAIRLSGVYLSPIVDNNLVYTDNSKGVVILEGNELWEDFKVKDTSILEKIQFYTITWNESFDDNQFVTVSIVNCETDEKLYESEVRLNTCKDASVYEIDLSEQVIMPSGNYRIVFTSDTNESQNPLALMENYDSNGNSEGLAIKVYARKKLVN</sequence>
<dbReference type="InterPro" id="IPR050879">
    <property type="entry name" value="Acyltransferase_3"/>
</dbReference>
<accession>A0A1H7F9B8</accession>
<keyword evidence="4" id="KW-1185">Reference proteome</keyword>
<organism evidence="3 4">
    <name type="scientific">Pseudobutyrivibrio ruminis</name>
    <dbReference type="NCBI Taxonomy" id="46206"/>
    <lineage>
        <taxon>Bacteria</taxon>
        <taxon>Bacillati</taxon>
        <taxon>Bacillota</taxon>
        <taxon>Clostridia</taxon>
        <taxon>Lachnospirales</taxon>
        <taxon>Lachnospiraceae</taxon>
        <taxon>Pseudobutyrivibrio</taxon>
    </lineage>
</organism>
<evidence type="ECO:0000313" key="4">
    <source>
        <dbReference type="Proteomes" id="UP000182321"/>
    </source>
</evidence>
<dbReference type="InterPro" id="IPR002656">
    <property type="entry name" value="Acyl_transf_3_dom"/>
</dbReference>
<feature type="transmembrane region" description="Helical" evidence="1">
    <location>
        <begin position="7"/>
        <end position="26"/>
    </location>
</feature>
<keyword evidence="3" id="KW-0012">Acyltransferase</keyword>
<keyword evidence="1" id="KW-0812">Transmembrane</keyword>
<feature type="transmembrane region" description="Helical" evidence="1">
    <location>
        <begin position="89"/>
        <end position="110"/>
    </location>
</feature>
<dbReference type="EMBL" id="FNZX01000003">
    <property type="protein sequence ID" value="SEK21937.1"/>
    <property type="molecule type" value="Genomic_DNA"/>
</dbReference>
<name>A0A1H7F9B8_9FIRM</name>
<dbReference type="GO" id="GO:0000271">
    <property type="term" value="P:polysaccharide biosynthetic process"/>
    <property type="evidence" value="ECO:0007669"/>
    <property type="project" value="TreeGrafter"/>
</dbReference>
<evidence type="ECO:0000313" key="3">
    <source>
        <dbReference type="EMBL" id="SEK21937.1"/>
    </source>
</evidence>
<feature type="transmembrane region" description="Helical" evidence="1">
    <location>
        <begin position="51"/>
        <end position="68"/>
    </location>
</feature>
<dbReference type="GO" id="GO:0016787">
    <property type="term" value="F:hydrolase activity"/>
    <property type="evidence" value="ECO:0007669"/>
    <property type="project" value="UniProtKB-KW"/>
</dbReference>
<evidence type="ECO:0000259" key="2">
    <source>
        <dbReference type="Pfam" id="PF01757"/>
    </source>
</evidence>
<proteinExistence type="predicted"/>
<feature type="transmembrane region" description="Helical" evidence="1">
    <location>
        <begin position="362"/>
        <end position="383"/>
    </location>
</feature>
<dbReference type="RefSeq" id="WP_074788843.1">
    <property type="nucleotide sequence ID" value="NZ_FNZX01000003.1"/>
</dbReference>
<dbReference type="Pfam" id="PF01757">
    <property type="entry name" value="Acyl_transf_3"/>
    <property type="match status" value="1"/>
</dbReference>
<protein>
    <submittedName>
        <fullName evidence="3">Peptidoglycan/LPS O-acetylase OafA/YrhL, contains acyltransferase and SGNH-hydrolase domains</fullName>
    </submittedName>
</protein>